<name>A0A5J4RCY6_9EUKA</name>
<organism evidence="1 2">
    <name type="scientific">Streblomastix strix</name>
    <dbReference type="NCBI Taxonomy" id="222440"/>
    <lineage>
        <taxon>Eukaryota</taxon>
        <taxon>Metamonada</taxon>
        <taxon>Preaxostyla</taxon>
        <taxon>Oxymonadida</taxon>
        <taxon>Streblomastigidae</taxon>
        <taxon>Streblomastix</taxon>
    </lineage>
</organism>
<sequence length="123" mass="15082">AELRIQKADQGEIITATMTMKKPRGPVEKTLQAAQDRTVCPRKWIWSWLKKREVKGEQKKEQVWKNKKKEKVRNADKCRNEVRKCWQKRKLNDIIQIQQERHQYRRQWIRMQHKYKLTDNVAQ</sequence>
<reference evidence="1 2" key="1">
    <citation type="submission" date="2019-03" db="EMBL/GenBank/DDBJ databases">
        <title>Single cell metagenomics reveals metabolic interactions within the superorganism composed of flagellate Streblomastix strix and complex community of Bacteroidetes bacteria on its surface.</title>
        <authorList>
            <person name="Treitli S.C."/>
            <person name="Kolisko M."/>
            <person name="Husnik F."/>
            <person name="Keeling P."/>
            <person name="Hampl V."/>
        </authorList>
    </citation>
    <scope>NUCLEOTIDE SEQUENCE [LARGE SCALE GENOMIC DNA]</scope>
    <source>
        <strain evidence="1">ST1C</strain>
    </source>
</reference>
<proteinExistence type="predicted"/>
<gene>
    <name evidence="1" type="ORF">EZS28_053375</name>
</gene>
<accession>A0A5J4RCY6</accession>
<comment type="caution">
    <text evidence="1">The sequence shown here is derived from an EMBL/GenBank/DDBJ whole genome shotgun (WGS) entry which is preliminary data.</text>
</comment>
<dbReference type="EMBL" id="SNRW01042605">
    <property type="protein sequence ID" value="KAA6331562.1"/>
    <property type="molecule type" value="Genomic_DNA"/>
</dbReference>
<dbReference type="AlphaFoldDB" id="A0A5J4RCY6"/>
<evidence type="ECO:0000313" key="1">
    <source>
        <dbReference type="EMBL" id="KAA6331562.1"/>
    </source>
</evidence>
<dbReference type="Proteomes" id="UP000324800">
    <property type="component" value="Unassembled WGS sequence"/>
</dbReference>
<protein>
    <submittedName>
        <fullName evidence="1">Uncharacterized protein</fullName>
    </submittedName>
</protein>
<evidence type="ECO:0000313" key="2">
    <source>
        <dbReference type="Proteomes" id="UP000324800"/>
    </source>
</evidence>
<feature type="non-terminal residue" evidence="1">
    <location>
        <position position="1"/>
    </location>
</feature>